<keyword evidence="1" id="KW-0472">Membrane</keyword>
<accession>A0AAP0N678</accession>
<dbReference type="EMBL" id="JBBPBK010000067">
    <property type="protein sequence ID" value="KAK9266753.1"/>
    <property type="molecule type" value="Genomic_DNA"/>
</dbReference>
<evidence type="ECO:0000313" key="3">
    <source>
        <dbReference type="Proteomes" id="UP001415857"/>
    </source>
</evidence>
<keyword evidence="1" id="KW-1133">Transmembrane helix</keyword>
<protein>
    <submittedName>
        <fullName evidence="2">Uncharacterized protein</fullName>
    </submittedName>
</protein>
<evidence type="ECO:0000256" key="1">
    <source>
        <dbReference type="SAM" id="Phobius"/>
    </source>
</evidence>
<dbReference type="Proteomes" id="UP001415857">
    <property type="component" value="Unassembled WGS sequence"/>
</dbReference>
<dbReference type="AlphaFoldDB" id="A0AAP0N678"/>
<proteinExistence type="predicted"/>
<evidence type="ECO:0000313" key="2">
    <source>
        <dbReference type="EMBL" id="KAK9266753.1"/>
    </source>
</evidence>
<keyword evidence="1" id="KW-0812">Transmembrane</keyword>
<gene>
    <name evidence="2" type="ORF">L1049_021631</name>
</gene>
<feature type="transmembrane region" description="Helical" evidence="1">
    <location>
        <begin position="12"/>
        <end position="35"/>
    </location>
</feature>
<reference evidence="2 3" key="1">
    <citation type="journal article" date="2024" name="Plant J.">
        <title>Genome sequences and population genomics reveal climatic adaptation and genomic divergence between two closely related sweetgum species.</title>
        <authorList>
            <person name="Xu W.Q."/>
            <person name="Ren C.Q."/>
            <person name="Zhang X.Y."/>
            <person name="Comes H.P."/>
            <person name="Liu X.H."/>
            <person name="Li Y.G."/>
            <person name="Kettle C.J."/>
            <person name="Jalonen R."/>
            <person name="Gaisberger H."/>
            <person name="Ma Y.Z."/>
            <person name="Qiu Y.X."/>
        </authorList>
    </citation>
    <scope>NUCLEOTIDE SEQUENCE [LARGE SCALE GENOMIC DNA]</scope>
    <source>
        <strain evidence="2">Hangzhou</strain>
    </source>
</reference>
<sequence>MELWSYRPTPKQLAMTVVCFVTGASLFAVGAHLSLAPKQARTNTKARNDFHQTTPQEDDIINSLDVFTFSASQAFSSNDILWAENWRTILNFLELLCNYSAKLDYGLSL</sequence>
<organism evidence="2 3">
    <name type="scientific">Liquidambar formosana</name>
    <name type="common">Formosan gum</name>
    <dbReference type="NCBI Taxonomy" id="63359"/>
    <lineage>
        <taxon>Eukaryota</taxon>
        <taxon>Viridiplantae</taxon>
        <taxon>Streptophyta</taxon>
        <taxon>Embryophyta</taxon>
        <taxon>Tracheophyta</taxon>
        <taxon>Spermatophyta</taxon>
        <taxon>Magnoliopsida</taxon>
        <taxon>eudicotyledons</taxon>
        <taxon>Gunneridae</taxon>
        <taxon>Pentapetalae</taxon>
        <taxon>Saxifragales</taxon>
        <taxon>Altingiaceae</taxon>
        <taxon>Liquidambar</taxon>
    </lineage>
</organism>
<comment type="caution">
    <text evidence="2">The sequence shown here is derived from an EMBL/GenBank/DDBJ whole genome shotgun (WGS) entry which is preliminary data.</text>
</comment>
<name>A0AAP0N678_LIQFO</name>
<keyword evidence="3" id="KW-1185">Reference proteome</keyword>